<dbReference type="InterPro" id="IPR008979">
    <property type="entry name" value="Galactose-bd-like_sf"/>
</dbReference>
<dbReference type="PANTHER" id="PTHR42732:SF1">
    <property type="entry name" value="BETA-MANNOSIDASE"/>
    <property type="match status" value="1"/>
</dbReference>
<feature type="domain" description="Malectin" evidence="7">
    <location>
        <begin position="721"/>
        <end position="897"/>
    </location>
</feature>
<proteinExistence type="inferred from homology"/>
<keyword evidence="3" id="KW-0326">Glycosidase</keyword>
<keyword evidence="10" id="KW-1185">Reference proteome</keyword>
<dbReference type="EMBL" id="JBHUPA010000016">
    <property type="protein sequence ID" value="MFD2964302.1"/>
    <property type="molecule type" value="Genomic_DNA"/>
</dbReference>
<comment type="caution">
    <text evidence="9">The sequence shown here is derived from an EMBL/GenBank/DDBJ whole genome shotgun (WGS) entry which is preliminary data.</text>
</comment>
<dbReference type="Proteomes" id="UP001597560">
    <property type="component" value="Unassembled WGS sequence"/>
</dbReference>
<dbReference type="SUPFAM" id="SSF49303">
    <property type="entry name" value="beta-Galactosidase/glucuronidase domain"/>
    <property type="match status" value="1"/>
</dbReference>
<dbReference type="Gene3D" id="3.20.20.80">
    <property type="entry name" value="Glycosidases"/>
    <property type="match status" value="1"/>
</dbReference>
<dbReference type="InterPro" id="IPR006103">
    <property type="entry name" value="Glyco_hydro_2_cat"/>
</dbReference>
<evidence type="ECO:0000259" key="5">
    <source>
        <dbReference type="Pfam" id="PF02836"/>
    </source>
</evidence>
<name>A0ABW6B465_9SPHI</name>
<evidence type="ECO:0000313" key="10">
    <source>
        <dbReference type="Proteomes" id="UP001597560"/>
    </source>
</evidence>
<comment type="similarity">
    <text evidence="1">Belongs to the glycosyl hydrolase 2 family.</text>
</comment>
<evidence type="ECO:0000256" key="1">
    <source>
        <dbReference type="ARBA" id="ARBA00007401"/>
    </source>
</evidence>
<dbReference type="InterPro" id="IPR006101">
    <property type="entry name" value="Glyco_hydro_2"/>
</dbReference>
<dbReference type="InterPro" id="IPR006104">
    <property type="entry name" value="Glyco_hydro_2_N"/>
</dbReference>
<dbReference type="Pfam" id="PF00703">
    <property type="entry name" value="Glyco_hydro_2"/>
    <property type="match status" value="1"/>
</dbReference>
<gene>
    <name evidence="9" type="ORF">ACFS6J_21050</name>
</gene>
<feature type="domain" description="DUF4982" evidence="8">
    <location>
        <begin position="626"/>
        <end position="687"/>
    </location>
</feature>
<dbReference type="InterPro" id="IPR006102">
    <property type="entry name" value="Ig-like_GH2"/>
</dbReference>
<dbReference type="InterPro" id="IPR017853">
    <property type="entry name" value="GH"/>
</dbReference>
<dbReference type="Gene3D" id="2.60.40.10">
    <property type="entry name" value="Immunoglobulins"/>
    <property type="match status" value="2"/>
</dbReference>
<dbReference type="Gene3D" id="2.60.120.430">
    <property type="entry name" value="Galactose-binding lectin"/>
    <property type="match status" value="1"/>
</dbReference>
<accession>A0ABW6B465</accession>
<dbReference type="InterPro" id="IPR013783">
    <property type="entry name" value="Ig-like_fold"/>
</dbReference>
<protein>
    <submittedName>
        <fullName evidence="9">Malectin domain-containing carbohydrate-binding protein</fullName>
    </submittedName>
</protein>
<evidence type="ECO:0000256" key="2">
    <source>
        <dbReference type="ARBA" id="ARBA00022801"/>
    </source>
</evidence>
<dbReference type="Pfam" id="PF11721">
    <property type="entry name" value="Malectin"/>
    <property type="match status" value="1"/>
</dbReference>
<keyword evidence="2" id="KW-0378">Hydrolase</keyword>
<dbReference type="InterPro" id="IPR021720">
    <property type="entry name" value="Malectin_dom"/>
</dbReference>
<evidence type="ECO:0000259" key="8">
    <source>
        <dbReference type="Pfam" id="PF16355"/>
    </source>
</evidence>
<evidence type="ECO:0000256" key="3">
    <source>
        <dbReference type="ARBA" id="ARBA00023295"/>
    </source>
</evidence>
<dbReference type="PRINTS" id="PR00132">
    <property type="entry name" value="GLHYDRLASE2"/>
</dbReference>
<dbReference type="InterPro" id="IPR032311">
    <property type="entry name" value="DUF4982"/>
</dbReference>
<evidence type="ECO:0000313" key="9">
    <source>
        <dbReference type="EMBL" id="MFD2964302.1"/>
    </source>
</evidence>
<organism evidence="9 10">
    <name type="scientific">Olivibacter jilunii</name>
    <dbReference type="NCBI Taxonomy" id="985016"/>
    <lineage>
        <taxon>Bacteria</taxon>
        <taxon>Pseudomonadati</taxon>
        <taxon>Bacteroidota</taxon>
        <taxon>Sphingobacteriia</taxon>
        <taxon>Sphingobacteriales</taxon>
        <taxon>Sphingobacteriaceae</taxon>
        <taxon>Olivibacter</taxon>
    </lineage>
</organism>
<dbReference type="PANTHER" id="PTHR42732">
    <property type="entry name" value="BETA-GALACTOSIDASE"/>
    <property type="match status" value="1"/>
</dbReference>
<feature type="domain" description="Glycoside hydrolase family 2 catalytic" evidence="5">
    <location>
        <begin position="321"/>
        <end position="456"/>
    </location>
</feature>
<evidence type="ECO:0000259" key="6">
    <source>
        <dbReference type="Pfam" id="PF02837"/>
    </source>
</evidence>
<evidence type="ECO:0000259" key="7">
    <source>
        <dbReference type="Pfam" id="PF11721"/>
    </source>
</evidence>
<dbReference type="SUPFAM" id="SSF49785">
    <property type="entry name" value="Galactose-binding domain-like"/>
    <property type="match status" value="1"/>
</dbReference>
<dbReference type="Pfam" id="PF02836">
    <property type="entry name" value="Glyco_hydro_2_C"/>
    <property type="match status" value="1"/>
</dbReference>
<sequence length="1178" mass="133772">MQKIRLGLFWIGICFNLYALAQEPRKQYDLTDNWVSTMHETDSLAFSGFEKDGYNSVDWLSVQVPHNWDTYAGYRRLLHGNTHGYAWYRKKFRVENEGKDKRYFLYFEGVGAYATVWLNGKKIGYHAGGRTTFTLDITDAVRFDKDNILAVRADHPAAIRDLPWVCGGCSEERGFSEGSQPLGIFRPVHLYVTDPVRIEPFGVHIWNDTTVTSKYAKLFLNTSFKNYGGEAKNAVIMQQIKDQGGNVIAEERQQRTIAGESTEEIRQQLELKNFVRLWSPQDPYLYTITSQISIDGKVVDQVETSYGIRWISWPIDRKGSDKRFFINGKPFFINGIAEYEHMLGGSHAFSNEQIDARVNQILAGGFNAFRDAHQPHNLRYQEHWDRLGILSWTQMAAHIWFNNDSFKANFKKLLTDWVIERRNSPSVILWGLENESTLPEAFARECTELIRNLDPTTSSQRKVTTCNGGSGTDWDVPQNWTGTYGGDPEVYDQDLKRQILVGEYGAWRTIDFHAEKPFTKTSANTEDRMRELMETKVRLADKVKDSVAGHFFWLFNSHDNPGRVQGGEGIRELDRIGPVNYKGLFTPWDEPTDAYYMYRANFVDPRKSPMVYIVSHTWPNRWESPGEKNDITVYSNCDEVELFNDVNGSSLGRKKREGMGKPFVWNKVPIMFNVLHAKAYVKDKVVAEDLIVLQGLPQAPAFNRLYTDDEKVKDTNGYKYIYRVNCGGPRYVDQQGHVWEADRPLTADDSWGSSSWTNGFDNLPATFASQRRTFDPIKGTRNWSLLQTFRYGKEKLGFQFPVPDGDYLVELYFIEPWFGTGGGMDCKGWRLFDIAINGAIVDSNVDIWNEVGHDQVLKRTYAAKAKNGRIVINFPRIAAGQALVSAIAIAAKEKIKAAAPSPLLIQQARFDPDSVDLSPSTWLDIGDEVFSGKTDYFTVIPPALFGATWLRFPANLTGQQKSLSFNVSKDVDVYVLLPKDNRNVYNSLADYEDTQMKIASGGPTPSIWKIYRKRFKENSFVHLSFGKNNPPLAPVMVVPVSKLQSAHDLKTSITYKPSTATRSRGTTAIRYLEKEAIKLPANGPAQIDWTIKTGVADTYSITLRYANTLKQPIKGKLTLRTLDGSLLHEENTLFTPSRVGKWSYSYSNTATMINAGQYVVTLTLPQSNGLVISNLDIQ</sequence>
<dbReference type="Gene3D" id="2.60.120.260">
    <property type="entry name" value="Galactose-binding domain-like"/>
    <property type="match status" value="2"/>
</dbReference>
<dbReference type="InterPro" id="IPR036156">
    <property type="entry name" value="Beta-gal/glucu_dom_sf"/>
</dbReference>
<dbReference type="RefSeq" id="WP_377612479.1">
    <property type="nucleotide sequence ID" value="NZ_JBHUPA010000016.1"/>
</dbReference>
<evidence type="ECO:0000259" key="4">
    <source>
        <dbReference type="Pfam" id="PF00703"/>
    </source>
</evidence>
<feature type="domain" description="Glycosyl hydrolases family 2 sugar binding" evidence="6">
    <location>
        <begin position="26"/>
        <end position="191"/>
    </location>
</feature>
<dbReference type="Pfam" id="PF16355">
    <property type="entry name" value="DUF4982"/>
    <property type="match status" value="1"/>
</dbReference>
<dbReference type="Pfam" id="PF02837">
    <property type="entry name" value="Glyco_hydro_2_N"/>
    <property type="match status" value="1"/>
</dbReference>
<dbReference type="InterPro" id="IPR051913">
    <property type="entry name" value="GH2_Domain-Containing"/>
</dbReference>
<feature type="domain" description="Glycoside hydrolase family 2 immunoglobulin-like beta-sandwich" evidence="4">
    <location>
        <begin position="204"/>
        <end position="309"/>
    </location>
</feature>
<dbReference type="SUPFAM" id="SSF51445">
    <property type="entry name" value="(Trans)glycosidases"/>
    <property type="match status" value="1"/>
</dbReference>
<reference evidence="10" key="1">
    <citation type="journal article" date="2019" name="Int. J. Syst. Evol. Microbiol.">
        <title>The Global Catalogue of Microorganisms (GCM) 10K type strain sequencing project: providing services to taxonomists for standard genome sequencing and annotation.</title>
        <authorList>
            <consortium name="The Broad Institute Genomics Platform"/>
            <consortium name="The Broad Institute Genome Sequencing Center for Infectious Disease"/>
            <person name="Wu L."/>
            <person name="Ma J."/>
        </authorList>
    </citation>
    <scope>NUCLEOTIDE SEQUENCE [LARGE SCALE GENOMIC DNA]</scope>
    <source>
        <strain evidence="10">KCTC 23098</strain>
    </source>
</reference>